<keyword evidence="6 7" id="KW-0057">Aromatic amino acid biosynthesis</keyword>
<dbReference type="CDD" id="cd00464">
    <property type="entry name" value="SK"/>
    <property type="match status" value="1"/>
</dbReference>
<comment type="similarity">
    <text evidence="7">Belongs to the shikimate kinase family.</text>
</comment>
<keyword evidence="7" id="KW-0479">Metal-binding</keyword>
<sequence>MKTIYLIGFMGCGKTTVAEILCEKLDVTLIEMDSLIEKKEGRAIKEIFAENGEAYFRKLETALLEEIPLENVVVSTGGGAPINPLNQKLMRRGTVIFLDASFQVIQKRLSQDENRPLWKGKEQEKERLLQERWPIYQQAADITIDVEDKSPERIADEILNVWK</sequence>
<evidence type="ECO:0000256" key="4">
    <source>
        <dbReference type="ARBA" id="ARBA00022777"/>
    </source>
</evidence>
<dbReference type="InterPro" id="IPR027417">
    <property type="entry name" value="P-loop_NTPase"/>
</dbReference>
<dbReference type="PANTHER" id="PTHR21087:SF16">
    <property type="entry name" value="SHIKIMATE KINASE 1, CHLOROPLASTIC"/>
    <property type="match status" value="1"/>
</dbReference>
<keyword evidence="7" id="KW-0963">Cytoplasm</keyword>
<feature type="binding site" evidence="7">
    <location>
        <position position="15"/>
    </location>
    <ligand>
        <name>Mg(2+)</name>
        <dbReference type="ChEBI" id="CHEBI:18420"/>
    </ligand>
</feature>
<dbReference type="Proteomes" id="UP000619534">
    <property type="component" value="Unassembled WGS sequence"/>
</dbReference>
<comment type="catalytic activity">
    <reaction evidence="7">
        <text>shikimate + ATP = 3-phosphoshikimate + ADP + H(+)</text>
        <dbReference type="Rhea" id="RHEA:13121"/>
        <dbReference type="ChEBI" id="CHEBI:15378"/>
        <dbReference type="ChEBI" id="CHEBI:30616"/>
        <dbReference type="ChEBI" id="CHEBI:36208"/>
        <dbReference type="ChEBI" id="CHEBI:145989"/>
        <dbReference type="ChEBI" id="CHEBI:456216"/>
        <dbReference type="EC" id="2.7.1.71"/>
    </reaction>
</comment>
<protein>
    <recommendedName>
        <fullName evidence="7">Shikimate kinase</fullName>
        <shortName evidence="7">SK</shortName>
        <ecNumber evidence="7">2.7.1.71</ecNumber>
    </recommendedName>
</protein>
<evidence type="ECO:0000256" key="6">
    <source>
        <dbReference type="ARBA" id="ARBA00023141"/>
    </source>
</evidence>
<dbReference type="InterPro" id="IPR000623">
    <property type="entry name" value="Shikimate_kinase/TSH1"/>
</dbReference>
<feature type="binding site" evidence="7">
    <location>
        <position position="57"/>
    </location>
    <ligand>
        <name>substrate</name>
    </ligand>
</feature>
<evidence type="ECO:0000256" key="3">
    <source>
        <dbReference type="ARBA" id="ARBA00022741"/>
    </source>
</evidence>
<feature type="binding site" evidence="7">
    <location>
        <position position="78"/>
    </location>
    <ligand>
        <name>substrate</name>
    </ligand>
</feature>
<comment type="caution">
    <text evidence="8">The sequence shown here is derived from an EMBL/GenBank/DDBJ whole genome shotgun (WGS) entry which is preliminary data.</text>
</comment>
<keyword evidence="3 7" id="KW-0547">Nucleotide-binding</keyword>
<organism evidence="8 9">
    <name type="scientific">Thalassobacillus devorans</name>
    <dbReference type="NCBI Taxonomy" id="279813"/>
    <lineage>
        <taxon>Bacteria</taxon>
        <taxon>Bacillati</taxon>
        <taxon>Bacillota</taxon>
        <taxon>Bacilli</taxon>
        <taxon>Bacillales</taxon>
        <taxon>Bacillaceae</taxon>
        <taxon>Thalassobacillus</taxon>
    </lineage>
</organism>
<dbReference type="GO" id="GO:0016301">
    <property type="term" value="F:kinase activity"/>
    <property type="evidence" value="ECO:0007669"/>
    <property type="project" value="UniProtKB-KW"/>
</dbReference>
<feature type="binding site" evidence="7">
    <location>
        <position position="132"/>
    </location>
    <ligand>
        <name>substrate</name>
    </ligand>
</feature>
<keyword evidence="4 7" id="KW-0418">Kinase</keyword>
<keyword evidence="7" id="KW-0460">Magnesium</keyword>
<keyword evidence="5 7" id="KW-0067">ATP-binding</keyword>
<evidence type="ECO:0000313" key="8">
    <source>
        <dbReference type="EMBL" id="GGC91572.1"/>
    </source>
</evidence>
<comment type="cofactor">
    <cofactor evidence="7">
        <name>Mg(2+)</name>
        <dbReference type="ChEBI" id="CHEBI:18420"/>
    </cofactor>
    <text evidence="7">Binds 1 Mg(2+) ion per subunit.</text>
</comment>
<comment type="function">
    <text evidence="7">Catalyzes the specific phosphorylation of the 3-hydroxyl group of shikimic acid using ATP as a cosubstrate.</text>
</comment>
<keyword evidence="1 7" id="KW-0028">Amino-acid biosynthesis</keyword>
<comment type="subcellular location">
    <subcellularLocation>
        <location evidence="7">Cytoplasm</location>
    </subcellularLocation>
</comment>
<dbReference type="RefSeq" id="WP_062446681.1">
    <property type="nucleotide sequence ID" value="NZ_BMCJ01000004.1"/>
</dbReference>
<dbReference type="PRINTS" id="PR01100">
    <property type="entry name" value="SHIKIMTKNASE"/>
</dbReference>
<dbReference type="Gene3D" id="3.40.50.300">
    <property type="entry name" value="P-loop containing nucleotide triphosphate hydrolases"/>
    <property type="match status" value="1"/>
</dbReference>
<comment type="subunit">
    <text evidence="7">Monomer.</text>
</comment>
<evidence type="ECO:0000256" key="7">
    <source>
        <dbReference type="HAMAP-Rule" id="MF_00109"/>
    </source>
</evidence>
<evidence type="ECO:0000256" key="2">
    <source>
        <dbReference type="ARBA" id="ARBA00022679"/>
    </source>
</evidence>
<dbReference type="PANTHER" id="PTHR21087">
    <property type="entry name" value="SHIKIMATE KINASE"/>
    <property type="match status" value="1"/>
</dbReference>
<dbReference type="EC" id="2.7.1.71" evidence="7"/>
<reference evidence="9" key="1">
    <citation type="journal article" date="2019" name="Int. J. Syst. Evol. Microbiol.">
        <title>The Global Catalogue of Microorganisms (GCM) 10K type strain sequencing project: providing services to taxonomists for standard genome sequencing and annotation.</title>
        <authorList>
            <consortium name="The Broad Institute Genomics Platform"/>
            <consortium name="The Broad Institute Genome Sequencing Center for Infectious Disease"/>
            <person name="Wu L."/>
            <person name="Ma J."/>
        </authorList>
    </citation>
    <scope>NUCLEOTIDE SEQUENCE [LARGE SCALE GENOMIC DNA]</scope>
    <source>
        <strain evidence="9">CCM 7282</strain>
    </source>
</reference>
<dbReference type="EMBL" id="BMCJ01000004">
    <property type="protein sequence ID" value="GGC91572.1"/>
    <property type="molecule type" value="Genomic_DNA"/>
</dbReference>
<evidence type="ECO:0000256" key="5">
    <source>
        <dbReference type="ARBA" id="ARBA00022840"/>
    </source>
</evidence>
<dbReference type="SUPFAM" id="SSF52540">
    <property type="entry name" value="P-loop containing nucleoside triphosphate hydrolases"/>
    <property type="match status" value="1"/>
</dbReference>
<comment type="pathway">
    <text evidence="7">Metabolic intermediate biosynthesis; chorismate biosynthesis; chorismate from D-erythrose 4-phosphate and phosphoenolpyruvate: step 5/7.</text>
</comment>
<feature type="binding site" evidence="7">
    <location>
        <position position="115"/>
    </location>
    <ligand>
        <name>ATP</name>
        <dbReference type="ChEBI" id="CHEBI:30616"/>
    </ligand>
</feature>
<feature type="binding site" evidence="7">
    <location>
        <position position="33"/>
    </location>
    <ligand>
        <name>substrate</name>
    </ligand>
</feature>
<keyword evidence="2 7" id="KW-0808">Transferase</keyword>
<dbReference type="InterPro" id="IPR031322">
    <property type="entry name" value="Shikimate/glucono_kinase"/>
</dbReference>
<proteinExistence type="inferred from homology"/>
<dbReference type="Pfam" id="PF01202">
    <property type="entry name" value="SKI"/>
    <property type="match status" value="1"/>
</dbReference>
<comment type="caution">
    <text evidence="7">Lacks conserved residue(s) required for the propagation of feature annotation.</text>
</comment>
<dbReference type="HAMAP" id="MF_00109">
    <property type="entry name" value="Shikimate_kinase"/>
    <property type="match status" value="1"/>
</dbReference>
<evidence type="ECO:0000313" key="9">
    <source>
        <dbReference type="Proteomes" id="UP000619534"/>
    </source>
</evidence>
<keyword evidence="9" id="KW-1185">Reference proteome</keyword>
<evidence type="ECO:0000256" key="1">
    <source>
        <dbReference type="ARBA" id="ARBA00022605"/>
    </source>
</evidence>
<feature type="binding site" evidence="7">
    <location>
        <begin position="11"/>
        <end position="16"/>
    </location>
    <ligand>
        <name>ATP</name>
        <dbReference type="ChEBI" id="CHEBI:30616"/>
    </ligand>
</feature>
<gene>
    <name evidence="7 8" type="primary">aroK</name>
    <name evidence="8" type="ORF">GCM10007216_22840</name>
</gene>
<name>A0ABQ1P6G5_9BACI</name>
<accession>A0ABQ1P6G5</accession>